<protein>
    <recommendedName>
        <fullName evidence="3">Outer membrane protein beta-barrel domain-containing protein</fullName>
    </recommendedName>
</protein>
<dbReference type="AlphaFoldDB" id="A0A1E5NGL7"/>
<evidence type="ECO:0000313" key="1">
    <source>
        <dbReference type="EMBL" id="OEJ15312.1"/>
    </source>
</evidence>
<dbReference type="RefSeq" id="WP_069725866.1">
    <property type="nucleotide sequence ID" value="NZ_MDCO01000006.1"/>
</dbReference>
<evidence type="ECO:0008006" key="3">
    <source>
        <dbReference type="Google" id="ProtNLM"/>
    </source>
</evidence>
<reference evidence="1 2" key="1">
    <citation type="submission" date="2016-08" db="EMBL/GenBank/DDBJ databases">
        <title>Characterization and recognition of Brachyspira hampsonii sp. nov., a novel intestinal spirochete that is pathogenic to pigs.</title>
        <authorList>
            <person name="Mirajkar N."/>
            <person name="La T."/>
            <person name="Phillips N."/>
            <person name="Hampson D."/>
            <person name="Gebhart C."/>
        </authorList>
    </citation>
    <scope>NUCLEOTIDE SEQUENCE [LARGE SCALE GENOMIC DNA]</scope>
    <source>
        <strain evidence="1 2">P280/1</strain>
    </source>
</reference>
<name>A0A1E5NGL7_9SPIR</name>
<dbReference type="Proteomes" id="UP000095247">
    <property type="component" value="Unassembled WGS sequence"/>
</dbReference>
<organism evidence="1 2">
    <name type="scientific">Brachyspira hampsonii</name>
    <dbReference type="NCBI Taxonomy" id="1287055"/>
    <lineage>
        <taxon>Bacteria</taxon>
        <taxon>Pseudomonadati</taxon>
        <taxon>Spirochaetota</taxon>
        <taxon>Spirochaetia</taxon>
        <taxon>Brachyspirales</taxon>
        <taxon>Brachyspiraceae</taxon>
        <taxon>Brachyspira</taxon>
    </lineage>
</organism>
<gene>
    <name evidence="1" type="ORF">BFL38_13510</name>
</gene>
<proteinExistence type="predicted"/>
<comment type="caution">
    <text evidence="1">The sequence shown here is derived from an EMBL/GenBank/DDBJ whole genome shotgun (WGS) entry which is preliminary data.</text>
</comment>
<dbReference type="EMBL" id="MDCO01000006">
    <property type="protein sequence ID" value="OEJ15312.1"/>
    <property type="molecule type" value="Genomic_DNA"/>
</dbReference>
<sequence length="251" mass="28103">MKKIRIFLIIIFSLIFTNTLLLAESGFEAIIDMPVGASITLPIGKPNLRVSYDSSANIEELSGKLNASAGASVKLGYLFDIYDDIGISALAEIGYQYNSYTSIVKIKDIGSFKIQDTLTKNIRIHSLKLGLLPKFNKGNFSLGLGFGVKIPLYAIIASEIVSIDAYVQQYHKNQDIEKLNFNNIKDMYKIPVIPYIKLTADYSIFFVDNIAFNVGVYLNYDFGFQVKNSNFREDALEIGFQVGTRFAPMLR</sequence>
<accession>A0A1E5NGL7</accession>
<evidence type="ECO:0000313" key="2">
    <source>
        <dbReference type="Proteomes" id="UP000095247"/>
    </source>
</evidence>